<dbReference type="EMBL" id="JAVHNQ010000005">
    <property type="protein sequence ID" value="KAK6346645.1"/>
    <property type="molecule type" value="Genomic_DNA"/>
</dbReference>
<organism evidence="1 2">
    <name type="scientific">Orbilia brochopaga</name>
    <dbReference type="NCBI Taxonomy" id="3140254"/>
    <lineage>
        <taxon>Eukaryota</taxon>
        <taxon>Fungi</taxon>
        <taxon>Dikarya</taxon>
        <taxon>Ascomycota</taxon>
        <taxon>Pezizomycotina</taxon>
        <taxon>Orbiliomycetes</taxon>
        <taxon>Orbiliales</taxon>
        <taxon>Orbiliaceae</taxon>
        <taxon>Orbilia</taxon>
    </lineage>
</organism>
<dbReference type="AlphaFoldDB" id="A0AAV9UT61"/>
<keyword evidence="2" id="KW-1185">Reference proteome</keyword>
<dbReference type="Proteomes" id="UP001375240">
    <property type="component" value="Unassembled WGS sequence"/>
</dbReference>
<accession>A0AAV9UT61</accession>
<evidence type="ECO:0008006" key="3">
    <source>
        <dbReference type="Google" id="ProtNLM"/>
    </source>
</evidence>
<sequence>MFRIPEIVLSVIDHLDLDPSHRTHDRDTLRSLRLVNREFCQLATKLLFKDVSLVYGFNRSMQQMRGIARSPVLGASIVTLFLPSESFFPLALGDHFEVEQFPWTRLRHIGKTWRPRRPSHEYPGRPWVGYNADRSGFGKQVTAYCTALKDLLAACPNLKEIHVAFGIGSESERMEKWRIIIQSAVLGHHQKQGLDKLKISIPSLSCLRLIFPDAEGKPDSLAFPTFSLPGLKHLSIVSLEGEDLISPDAVPQAGISFPNLESYSFVMAPELLNCFPVNPFIPPSGPMTNLTTMTLTSLVFTHSPEEDETEDLSDAPLSKLKDFPALTTLNLTLIGLAFNYGRGPLHGEAKYQATWAETFEQLLKWLPKLVDVNLDRLMYARSSGRGSILLSQPAPFLPYPYNVRLWPHSMPKQPLLSPFAEDWDSFEAFREEIAIRRHEAHLSPKTIPLGDKILMRPTAWVFLDPTHIHHYATTPTYVPLLNSARQPDQ</sequence>
<proteinExistence type="predicted"/>
<protein>
    <recommendedName>
        <fullName evidence="3">F-box domain-containing protein</fullName>
    </recommendedName>
</protein>
<reference evidence="1 2" key="1">
    <citation type="submission" date="2019-10" db="EMBL/GenBank/DDBJ databases">
        <authorList>
            <person name="Palmer J.M."/>
        </authorList>
    </citation>
    <scope>NUCLEOTIDE SEQUENCE [LARGE SCALE GENOMIC DNA]</scope>
    <source>
        <strain evidence="1 2">TWF696</strain>
    </source>
</reference>
<gene>
    <name evidence="1" type="ORF">TWF696_006765</name>
</gene>
<comment type="caution">
    <text evidence="1">The sequence shown here is derived from an EMBL/GenBank/DDBJ whole genome shotgun (WGS) entry which is preliminary data.</text>
</comment>
<name>A0AAV9UT61_9PEZI</name>
<evidence type="ECO:0000313" key="2">
    <source>
        <dbReference type="Proteomes" id="UP001375240"/>
    </source>
</evidence>
<evidence type="ECO:0000313" key="1">
    <source>
        <dbReference type="EMBL" id="KAK6346645.1"/>
    </source>
</evidence>